<dbReference type="GeneID" id="82890254"/>
<sequence>MKKLPLACLLLTLYAGIPGCNDRPDRQSLQNIEAFARMYGLVRWFHPSDETQRVDWNRFALYGVERVAACESTEELERELERLFRPLAPGIGFSDHGRDEGLPARITPPDTSGRQVVAWQHKGVDTETAVFLDGQIFNDIYTSKRTNRPLEYRNDKRLVLFGQLFPAADYGDHEIKVRARIRKNAPSDDLRLSFKVATRPQWRDVVPFGPDADRWLVQNDGQWETYERSLSVAAENRGEAIRWGIYADGEGSFSVGAIEMENLKTGKKSPSPVYESRSYRYRTDSSGRYDIRVYDLLPARMQLFEGHASCGEYRSERLTEGLYAHVPLALYDTRSGTYPSGDPETLEDLLRATESAAPSDRAKMYADLIVAWNAIKYFGPYLAEMRLDWDEELRKALSRASRCKRYDLKPLRLMMAQIEDAHVRYVEPAASKAWERFLPLQVRKIGKQIVVTDSKDSSLRKGDIVRTVDGADATDDFRRCEEMISGGPHFKAWMAAREWQCRPGQGRITLEIEREGRRQTITTHCLKTPEYAEWLRSLRQQRPSRWIDGRTLYLNLACTGLDEAKDLLKNRQPGQTVIADMRNGIGFLFQDLIAPLCPDVRRSFRQGTSLVPCLTHPEIPELKDTLPDIAPPEPNRKNIFLTGPSNLSHHESVLDFVRYAGLGYLVGTNTGGCTGPINYLPLPSGYEVAFTGTKVLSNLGRSRYFYRTGIRPDRYVEETADDIRLGRDVALEEALRIAGAPPSAGNP</sequence>
<name>A0ABY5V0U4_9BACT</name>
<evidence type="ECO:0000313" key="1">
    <source>
        <dbReference type="EMBL" id="UWN57369.1"/>
    </source>
</evidence>
<keyword evidence="2" id="KW-1185">Reference proteome</keyword>
<gene>
    <name evidence="1" type="ORF">NQ491_00930</name>
</gene>
<dbReference type="Gene3D" id="3.90.226.10">
    <property type="entry name" value="2-enoyl-CoA Hydratase, Chain A, domain 1"/>
    <property type="match status" value="1"/>
</dbReference>
<dbReference type="SUPFAM" id="SSF52096">
    <property type="entry name" value="ClpP/crotonase"/>
    <property type="match status" value="1"/>
</dbReference>
<evidence type="ECO:0000313" key="2">
    <source>
        <dbReference type="Proteomes" id="UP001059295"/>
    </source>
</evidence>
<reference evidence="1" key="1">
    <citation type="journal article" date="2022" name="Cell">
        <title>Design, construction, and in vivo augmentation of a complex gut microbiome.</title>
        <authorList>
            <person name="Cheng A.G."/>
            <person name="Ho P.Y."/>
            <person name="Aranda-Diaz A."/>
            <person name="Jain S."/>
            <person name="Yu F.B."/>
            <person name="Meng X."/>
            <person name="Wang M."/>
            <person name="Iakiviak M."/>
            <person name="Nagashima K."/>
            <person name="Zhao A."/>
            <person name="Murugkar P."/>
            <person name="Patil A."/>
            <person name="Atabakhsh K."/>
            <person name="Weakley A."/>
            <person name="Yan J."/>
            <person name="Brumbaugh A.R."/>
            <person name="Higginbottom S."/>
            <person name="Dimas A."/>
            <person name="Shiver A.L."/>
            <person name="Deutschbauer A."/>
            <person name="Neff N."/>
            <person name="Sonnenburg J.L."/>
            <person name="Huang K.C."/>
            <person name="Fischbach M.A."/>
        </authorList>
    </citation>
    <scope>NUCLEOTIDE SEQUENCE</scope>
    <source>
        <strain evidence="1">AP11</strain>
    </source>
</reference>
<organism evidence="1 2">
    <name type="scientific">Alistipes ihumii AP11</name>
    <dbReference type="NCBI Taxonomy" id="1211813"/>
    <lineage>
        <taxon>Bacteria</taxon>
        <taxon>Pseudomonadati</taxon>
        <taxon>Bacteroidota</taxon>
        <taxon>Bacteroidia</taxon>
        <taxon>Bacteroidales</taxon>
        <taxon>Rikenellaceae</taxon>
        <taxon>Alistipes</taxon>
    </lineage>
</organism>
<proteinExistence type="predicted"/>
<dbReference type="InterPro" id="IPR029045">
    <property type="entry name" value="ClpP/crotonase-like_dom_sf"/>
</dbReference>
<dbReference type="RefSeq" id="WP_019245238.1">
    <property type="nucleotide sequence ID" value="NZ_CAPH01000006.1"/>
</dbReference>
<protein>
    <submittedName>
        <fullName evidence="1">S41 family peptidase</fullName>
    </submittedName>
</protein>
<dbReference type="EMBL" id="CP102294">
    <property type="protein sequence ID" value="UWN57369.1"/>
    <property type="molecule type" value="Genomic_DNA"/>
</dbReference>
<accession>A0ABY5V0U4</accession>
<dbReference type="Proteomes" id="UP001059295">
    <property type="component" value="Chromosome"/>
</dbReference>